<accession>A0A0E9SQB9</accession>
<proteinExistence type="predicted"/>
<protein>
    <submittedName>
        <fullName evidence="1">Uncharacterized protein</fullName>
    </submittedName>
</protein>
<organism evidence="1">
    <name type="scientific">Anguilla anguilla</name>
    <name type="common">European freshwater eel</name>
    <name type="synonym">Muraena anguilla</name>
    <dbReference type="NCBI Taxonomy" id="7936"/>
    <lineage>
        <taxon>Eukaryota</taxon>
        <taxon>Metazoa</taxon>
        <taxon>Chordata</taxon>
        <taxon>Craniata</taxon>
        <taxon>Vertebrata</taxon>
        <taxon>Euteleostomi</taxon>
        <taxon>Actinopterygii</taxon>
        <taxon>Neopterygii</taxon>
        <taxon>Teleostei</taxon>
        <taxon>Anguilliformes</taxon>
        <taxon>Anguillidae</taxon>
        <taxon>Anguilla</taxon>
    </lineage>
</organism>
<name>A0A0E9SQB9_ANGAN</name>
<dbReference type="AlphaFoldDB" id="A0A0E9SQB9"/>
<dbReference type="EMBL" id="GBXM01065140">
    <property type="protein sequence ID" value="JAH43437.1"/>
    <property type="molecule type" value="Transcribed_RNA"/>
</dbReference>
<reference evidence="1" key="2">
    <citation type="journal article" date="2015" name="Fish Shellfish Immunol.">
        <title>Early steps in the European eel (Anguilla anguilla)-Vibrio vulnificus interaction in the gills: Role of the RtxA13 toxin.</title>
        <authorList>
            <person name="Callol A."/>
            <person name="Pajuelo D."/>
            <person name="Ebbesson L."/>
            <person name="Teles M."/>
            <person name="MacKenzie S."/>
            <person name="Amaro C."/>
        </authorList>
    </citation>
    <scope>NUCLEOTIDE SEQUENCE</scope>
</reference>
<reference evidence="1" key="1">
    <citation type="submission" date="2014-11" db="EMBL/GenBank/DDBJ databases">
        <authorList>
            <person name="Amaro Gonzalez C."/>
        </authorList>
    </citation>
    <scope>NUCLEOTIDE SEQUENCE</scope>
</reference>
<evidence type="ECO:0000313" key="1">
    <source>
        <dbReference type="EMBL" id="JAH43437.1"/>
    </source>
</evidence>
<sequence length="44" mass="4845">MSSTSEVVMLGLFGKVKANYSFQYLTWGVSGEFVSMVMSCARTN</sequence>